<evidence type="ECO:0000256" key="2">
    <source>
        <dbReference type="SAM" id="Phobius"/>
    </source>
</evidence>
<keyword evidence="4" id="KW-1185">Reference proteome</keyword>
<feature type="transmembrane region" description="Helical" evidence="2">
    <location>
        <begin position="49"/>
        <end position="70"/>
    </location>
</feature>
<feature type="transmembrane region" description="Helical" evidence="2">
    <location>
        <begin position="16"/>
        <end position="37"/>
    </location>
</feature>
<sequence length="347" mass="38210">MSSIPTPETKGKRLNWLWIGLCVLVGLAAVIFAWRLIVPNPDVNALPAFWSGVLVNVGTSVLLAGILFVLERRFVRETRQVAAAAATQAVERAANANQQLSSRVSELEERLKGQLAEQQKNHDEALNSLTADASYESVLKNLKTAYEFGAISRRGLTVPAGPEVDSPRVTFIYQPAFYNEDGDGHDEQLTVRYVAERNSHEIGTPLISALWHPGEDPVEVFRGLMDDMVRSGRGSEKNRLKIRNAFTNLASTLKEAVSSRRGDESWQSGGSVGELISDGWILTENGVEARGHGIVATPAELSPPSSVTERQAWKLPDKPEWADSDVWKTAMQRGQQELRATYSAFPF</sequence>
<keyword evidence="2" id="KW-0812">Transmembrane</keyword>
<gene>
    <name evidence="3" type="ORF">WHH00_04555</name>
</gene>
<dbReference type="EMBL" id="CP148033">
    <property type="protein sequence ID" value="WXK94082.1"/>
    <property type="molecule type" value="Genomic_DNA"/>
</dbReference>
<evidence type="ECO:0000313" key="3">
    <source>
        <dbReference type="EMBL" id="WXK94082.1"/>
    </source>
</evidence>
<name>A0ABZ2R9L5_9MICC</name>
<keyword evidence="1" id="KW-0175">Coiled coil</keyword>
<organism evidence="3 4">
    <name type="scientific">Pseudarthrobacter quantipunctorum</name>
    <dbReference type="NCBI Taxonomy" id="3128980"/>
    <lineage>
        <taxon>Bacteria</taxon>
        <taxon>Bacillati</taxon>
        <taxon>Actinomycetota</taxon>
        <taxon>Actinomycetes</taxon>
        <taxon>Micrococcales</taxon>
        <taxon>Micrococcaceae</taxon>
        <taxon>Pseudarthrobacter</taxon>
    </lineage>
</organism>
<evidence type="ECO:0000256" key="1">
    <source>
        <dbReference type="SAM" id="Coils"/>
    </source>
</evidence>
<proteinExistence type="predicted"/>
<accession>A0ABZ2R9L5</accession>
<feature type="coiled-coil region" evidence="1">
    <location>
        <begin position="83"/>
        <end position="128"/>
    </location>
</feature>
<protein>
    <submittedName>
        <fullName evidence="3">Uncharacterized protein</fullName>
    </submittedName>
</protein>
<keyword evidence="2" id="KW-1133">Transmembrane helix</keyword>
<evidence type="ECO:0000313" key="4">
    <source>
        <dbReference type="Proteomes" id="UP001623384"/>
    </source>
</evidence>
<reference evidence="3 4" key="1">
    <citation type="submission" date="2024-03" db="EMBL/GenBank/DDBJ databases">
        <title>Rhodococcus navarretei sp. nov. and Pseudarthrobacter quantumdoti sp. nov., two new species with the ability to biosynthesize Quantum Dots isolated from soil samples at Union Glacier, Antarctica.</title>
        <authorList>
            <person name="Vargas M."/>
        </authorList>
    </citation>
    <scope>NUCLEOTIDE SEQUENCE [LARGE SCALE GENOMIC DNA]</scope>
    <source>
        <strain evidence="3 4">RC-2-3</strain>
    </source>
</reference>
<dbReference type="RefSeq" id="WP_406636930.1">
    <property type="nucleotide sequence ID" value="NZ_CP148033.1"/>
</dbReference>
<keyword evidence="2" id="KW-0472">Membrane</keyword>
<dbReference type="Proteomes" id="UP001623384">
    <property type="component" value="Chromosome"/>
</dbReference>